<dbReference type="Pfam" id="PF00512">
    <property type="entry name" value="HisKA"/>
    <property type="match status" value="1"/>
</dbReference>
<comment type="caution">
    <text evidence="5">The sequence shown here is derived from an EMBL/GenBank/DDBJ whole genome shotgun (WGS) entry which is preliminary data.</text>
</comment>
<dbReference type="CDD" id="cd00130">
    <property type="entry name" value="PAS"/>
    <property type="match status" value="1"/>
</dbReference>
<keyword evidence="5" id="KW-0067">ATP-binding</keyword>
<dbReference type="CDD" id="cd00082">
    <property type="entry name" value="HisKA"/>
    <property type="match status" value="1"/>
</dbReference>
<keyword evidence="5" id="KW-0547">Nucleotide-binding</keyword>
<dbReference type="Gene3D" id="1.10.287.130">
    <property type="match status" value="1"/>
</dbReference>
<dbReference type="Gene3D" id="3.30.450.40">
    <property type="match status" value="1"/>
</dbReference>
<dbReference type="Proteomes" id="UP001291309">
    <property type="component" value="Unassembled WGS sequence"/>
</dbReference>
<evidence type="ECO:0000256" key="3">
    <source>
        <dbReference type="ARBA" id="ARBA00022553"/>
    </source>
</evidence>
<dbReference type="EC" id="2.7.13.3" evidence="2"/>
<comment type="catalytic activity">
    <reaction evidence="1">
        <text>ATP + protein L-histidine = ADP + protein N-phospho-L-histidine.</text>
        <dbReference type="EC" id="2.7.13.3"/>
    </reaction>
</comment>
<gene>
    <name evidence="5" type="ORF">SYV04_36955</name>
</gene>
<dbReference type="GO" id="GO:0005524">
    <property type="term" value="F:ATP binding"/>
    <property type="evidence" value="ECO:0007669"/>
    <property type="project" value="UniProtKB-KW"/>
</dbReference>
<dbReference type="PANTHER" id="PTHR43547:SF2">
    <property type="entry name" value="HYBRID SIGNAL TRANSDUCTION HISTIDINE KINASE C"/>
    <property type="match status" value="1"/>
</dbReference>
<dbReference type="InterPro" id="IPR035965">
    <property type="entry name" value="PAS-like_dom_sf"/>
</dbReference>
<dbReference type="SUPFAM" id="SSF55874">
    <property type="entry name" value="ATPase domain of HSP90 chaperone/DNA topoisomerase II/histidine kinase"/>
    <property type="match status" value="1"/>
</dbReference>
<dbReference type="Gene3D" id="3.30.565.10">
    <property type="entry name" value="Histidine kinase-like ATPase, C-terminal domain"/>
    <property type="match status" value="1"/>
</dbReference>
<dbReference type="InterPro" id="IPR029016">
    <property type="entry name" value="GAF-like_dom_sf"/>
</dbReference>
<dbReference type="InterPro" id="IPR036097">
    <property type="entry name" value="HisK_dim/P_sf"/>
</dbReference>
<dbReference type="InterPro" id="IPR004358">
    <property type="entry name" value="Sig_transdc_His_kin-like_C"/>
</dbReference>
<sequence>MPDTSEYRPLEGLPIPIAVLRAERVAYANPALTAMLGVPLEELSRLSMLDIIGRFIPREQSWLEPLYAARTRGERPPESQLWMRMRGTAGHERTCHVRVTPGTRPDEQLVVVLDMEQEDSVHRLTEALVSATGAMLHCRDEQAVLETAVEAIHQQGFFVAVLRLEGDSLVHGPMRQDPEVVTAAERLYGCPMHEVRFPRESVPHVQAVLTQRKAAFFQDIHMMLEHFHAPEVAALLKHTFPNTPSLDAPIFVGGTPLGILSVQGRSLSPASASTLELFAGLVGSALENVRHHREAAERLAELARLQAEHVAQERLTVLGQAAGVVAHEVRNPLGAILNVVAVLKREARLGPIGTSAVSMLEEEVIRLDDIVRDLLDVVRPFELRPRSLHLGELARRTAEFLTPLCEVTQVQIHIEEEEGLPPLPADDTLLQLALANLLRYTLRSSPTGGTVRLALARAPLGLSLVVEDQGATLSGTDFQHVFEPFFTSRATGAGLGLAVVRRVVLAHGGQIHVRERMGGGARFEVLLPLCGSEAREKHPAA</sequence>
<dbReference type="PRINTS" id="PR00344">
    <property type="entry name" value="BCTRLSENSOR"/>
</dbReference>
<dbReference type="Pfam" id="PF13185">
    <property type="entry name" value="GAF_2"/>
    <property type="match status" value="1"/>
</dbReference>
<dbReference type="SUPFAM" id="SSF47384">
    <property type="entry name" value="Homodimeric domain of signal transducing histidine kinase"/>
    <property type="match status" value="1"/>
</dbReference>
<dbReference type="PANTHER" id="PTHR43547">
    <property type="entry name" value="TWO-COMPONENT HISTIDINE KINASE"/>
    <property type="match status" value="1"/>
</dbReference>
<organism evidence="5 6">
    <name type="scientific">Hyalangium rubrum</name>
    <dbReference type="NCBI Taxonomy" id="3103134"/>
    <lineage>
        <taxon>Bacteria</taxon>
        <taxon>Pseudomonadati</taxon>
        <taxon>Myxococcota</taxon>
        <taxon>Myxococcia</taxon>
        <taxon>Myxococcales</taxon>
        <taxon>Cystobacterineae</taxon>
        <taxon>Archangiaceae</taxon>
        <taxon>Hyalangium</taxon>
    </lineage>
</organism>
<dbReference type="PROSITE" id="PS50109">
    <property type="entry name" value="HIS_KIN"/>
    <property type="match status" value="1"/>
</dbReference>
<dbReference type="Gene3D" id="3.30.450.20">
    <property type="entry name" value="PAS domain"/>
    <property type="match status" value="1"/>
</dbReference>
<dbReference type="CDD" id="cd00075">
    <property type="entry name" value="HATPase"/>
    <property type="match status" value="1"/>
</dbReference>
<dbReference type="InterPro" id="IPR003018">
    <property type="entry name" value="GAF"/>
</dbReference>
<feature type="domain" description="Histidine kinase" evidence="4">
    <location>
        <begin position="324"/>
        <end position="531"/>
    </location>
</feature>
<reference evidence="5 6" key="1">
    <citation type="submission" date="2023-12" db="EMBL/GenBank/DDBJ databases">
        <title>the genome sequence of Hyalangium sp. s54d21.</title>
        <authorList>
            <person name="Zhang X."/>
        </authorList>
    </citation>
    <scope>NUCLEOTIDE SEQUENCE [LARGE SCALE GENOMIC DNA]</scope>
    <source>
        <strain evidence="6">s54d21</strain>
    </source>
</reference>
<evidence type="ECO:0000313" key="6">
    <source>
        <dbReference type="Proteomes" id="UP001291309"/>
    </source>
</evidence>
<evidence type="ECO:0000313" key="5">
    <source>
        <dbReference type="EMBL" id="MDY7232037.1"/>
    </source>
</evidence>
<evidence type="ECO:0000256" key="1">
    <source>
        <dbReference type="ARBA" id="ARBA00000085"/>
    </source>
</evidence>
<evidence type="ECO:0000259" key="4">
    <source>
        <dbReference type="PROSITE" id="PS50109"/>
    </source>
</evidence>
<dbReference type="InterPro" id="IPR036890">
    <property type="entry name" value="HATPase_C_sf"/>
</dbReference>
<dbReference type="SUPFAM" id="SSF55781">
    <property type="entry name" value="GAF domain-like"/>
    <property type="match status" value="1"/>
</dbReference>
<dbReference type="EMBL" id="JAXIVS010000017">
    <property type="protein sequence ID" value="MDY7232037.1"/>
    <property type="molecule type" value="Genomic_DNA"/>
</dbReference>
<keyword evidence="6" id="KW-1185">Reference proteome</keyword>
<dbReference type="SUPFAM" id="SSF55785">
    <property type="entry name" value="PYP-like sensor domain (PAS domain)"/>
    <property type="match status" value="1"/>
</dbReference>
<dbReference type="Pfam" id="PF02518">
    <property type="entry name" value="HATPase_c"/>
    <property type="match status" value="1"/>
</dbReference>
<dbReference type="InterPro" id="IPR005467">
    <property type="entry name" value="His_kinase_dom"/>
</dbReference>
<dbReference type="SMART" id="SM00388">
    <property type="entry name" value="HisKA"/>
    <property type="match status" value="1"/>
</dbReference>
<keyword evidence="3" id="KW-0597">Phosphoprotein</keyword>
<dbReference type="SMART" id="SM00387">
    <property type="entry name" value="HATPase_c"/>
    <property type="match status" value="1"/>
</dbReference>
<dbReference type="RefSeq" id="WP_321550751.1">
    <property type="nucleotide sequence ID" value="NZ_JAXIVS010000017.1"/>
</dbReference>
<dbReference type="InterPro" id="IPR003594">
    <property type="entry name" value="HATPase_dom"/>
</dbReference>
<evidence type="ECO:0000256" key="2">
    <source>
        <dbReference type="ARBA" id="ARBA00012438"/>
    </source>
</evidence>
<protein>
    <recommendedName>
        <fullName evidence="2">histidine kinase</fullName>
        <ecNumber evidence="2">2.7.13.3</ecNumber>
    </recommendedName>
</protein>
<name>A0ABU5HEY7_9BACT</name>
<accession>A0ABU5HEY7</accession>
<dbReference type="InterPro" id="IPR003661">
    <property type="entry name" value="HisK_dim/P_dom"/>
</dbReference>
<dbReference type="InterPro" id="IPR000014">
    <property type="entry name" value="PAS"/>
</dbReference>
<proteinExistence type="predicted"/>